<dbReference type="SMART" id="SM00186">
    <property type="entry name" value="FBG"/>
    <property type="match status" value="1"/>
</dbReference>
<dbReference type="Pfam" id="PF01391">
    <property type="entry name" value="Collagen"/>
    <property type="match status" value="1"/>
</dbReference>
<evidence type="ECO:0000313" key="18">
    <source>
        <dbReference type="RefSeq" id="XP_022434000.1"/>
    </source>
</evidence>
<dbReference type="GeneID" id="111177077"/>
<evidence type="ECO:0000256" key="11">
    <source>
        <dbReference type="ARBA" id="ARBA00023119"/>
    </source>
</evidence>
<keyword evidence="11" id="KW-0176">Collagen</keyword>
<keyword evidence="13" id="KW-0325">Glycoprotein</keyword>
<feature type="compositionally biased region" description="Low complexity" evidence="14">
    <location>
        <begin position="89"/>
        <end position="102"/>
    </location>
</feature>
<evidence type="ECO:0000259" key="16">
    <source>
        <dbReference type="PROSITE" id="PS51406"/>
    </source>
</evidence>
<evidence type="ECO:0000256" key="13">
    <source>
        <dbReference type="ARBA" id="ARBA00023180"/>
    </source>
</evidence>
<dbReference type="GO" id="GO:0030246">
    <property type="term" value="F:carbohydrate binding"/>
    <property type="evidence" value="ECO:0007669"/>
    <property type="project" value="UniProtKB-KW"/>
</dbReference>
<evidence type="ECO:0000256" key="5">
    <source>
        <dbReference type="ARBA" id="ARBA00022723"/>
    </source>
</evidence>
<name>A0A2Y9NIW7_DELLE</name>
<dbReference type="GO" id="GO:0046872">
    <property type="term" value="F:metal ion binding"/>
    <property type="evidence" value="ECO:0007669"/>
    <property type="project" value="UniProtKB-KW"/>
</dbReference>
<gene>
    <name evidence="18" type="primary">LOC111177077</name>
</gene>
<protein>
    <submittedName>
        <fullName evidence="18">Ficolin-1 isoform X6</fullName>
    </submittedName>
</protein>
<dbReference type="PANTHER" id="PTHR19143:SF433">
    <property type="entry name" value="FICOLIN-2"/>
    <property type="match status" value="1"/>
</dbReference>
<dbReference type="InterPro" id="IPR002181">
    <property type="entry name" value="Fibrinogen_a/b/g_C_dom"/>
</dbReference>
<keyword evidence="6 15" id="KW-0732">Signal</keyword>
<dbReference type="Pfam" id="PF00147">
    <property type="entry name" value="Fibrinogen_C"/>
    <property type="match status" value="1"/>
</dbReference>
<keyword evidence="5" id="KW-0479">Metal-binding</keyword>
<keyword evidence="7" id="KW-0430">Lectin</keyword>
<dbReference type="GO" id="GO:0005615">
    <property type="term" value="C:extracellular space"/>
    <property type="evidence" value="ECO:0007669"/>
    <property type="project" value="TreeGrafter"/>
</dbReference>
<reference evidence="18" key="1">
    <citation type="submission" date="2025-08" db="UniProtKB">
        <authorList>
            <consortium name="RefSeq"/>
        </authorList>
    </citation>
    <scope>IDENTIFICATION</scope>
    <source>
        <tissue evidence="18">Blood</tissue>
    </source>
</reference>
<keyword evidence="17" id="KW-1185">Reference proteome</keyword>
<dbReference type="InterPro" id="IPR036056">
    <property type="entry name" value="Fibrinogen-like_C"/>
</dbReference>
<evidence type="ECO:0000256" key="14">
    <source>
        <dbReference type="SAM" id="MobiDB-lite"/>
    </source>
</evidence>
<evidence type="ECO:0000313" key="17">
    <source>
        <dbReference type="Proteomes" id="UP000248483"/>
    </source>
</evidence>
<keyword evidence="8" id="KW-0677">Repeat</keyword>
<evidence type="ECO:0000256" key="9">
    <source>
        <dbReference type="ARBA" id="ARBA00022837"/>
    </source>
</evidence>
<dbReference type="GO" id="GO:0097367">
    <property type="term" value="F:carbohydrate derivative binding"/>
    <property type="evidence" value="ECO:0007669"/>
    <property type="project" value="TreeGrafter"/>
</dbReference>
<dbReference type="SUPFAM" id="SSF56496">
    <property type="entry name" value="Fibrinogen C-terminal domain-like"/>
    <property type="match status" value="1"/>
</dbReference>
<comment type="similarity">
    <text evidence="2">Belongs to the ficolin lectin family.</text>
</comment>
<keyword evidence="4" id="KW-0399">Innate immunity</keyword>
<dbReference type="FunFam" id="3.90.215.10:FF:000001">
    <property type="entry name" value="Tenascin isoform 1"/>
    <property type="match status" value="1"/>
</dbReference>
<dbReference type="InterPro" id="IPR008160">
    <property type="entry name" value="Collagen"/>
</dbReference>
<proteinExistence type="inferred from homology"/>
<feature type="domain" description="Fibrinogen C-terminal" evidence="16">
    <location>
        <begin position="161"/>
        <end position="378"/>
    </location>
</feature>
<evidence type="ECO:0000256" key="2">
    <source>
        <dbReference type="ARBA" id="ARBA00008530"/>
    </source>
</evidence>
<evidence type="ECO:0000256" key="4">
    <source>
        <dbReference type="ARBA" id="ARBA00022588"/>
    </source>
</evidence>
<keyword evidence="10" id="KW-0391">Immunity</keyword>
<dbReference type="InterPro" id="IPR020837">
    <property type="entry name" value="Fibrinogen_CS"/>
</dbReference>
<evidence type="ECO:0000256" key="1">
    <source>
        <dbReference type="ARBA" id="ARBA00004613"/>
    </source>
</evidence>
<evidence type="ECO:0000256" key="15">
    <source>
        <dbReference type="SAM" id="SignalP"/>
    </source>
</evidence>
<dbReference type="PROSITE" id="PS51406">
    <property type="entry name" value="FIBRINOGEN_C_2"/>
    <property type="match status" value="1"/>
</dbReference>
<dbReference type="PANTHER" id="PTHR19143">
    <property type="entry name" value="FIBRINOGEN/TENASCIN/ANGIOPOEITIN"/>
    <property type="match status" value="1"/>
</dbReference>
<keyword evidence="3" id="KW-0964">Secreted</keyword>
<dbReference type="NCBIfam" id="NF040941">
    <property type="entry name" value="GGGWT_bact"/>
    <property type="match status" value="1"/>
</dbReference>
<evidence type="ECO:0000256" key="12">
    <source>
        <dbReference type="ARBA" id="ARBA00023157"/>
    </source>
</evidence>
<organism evidence="17 18">
    <name type="scientific">Delphinapterus leucas</name>
    <name type="common">Beluga whale</name>
    <dbReference type="NCBI Taxonomy" id="9749"/>
    <lineage>
        <taxon>Eukaryota</taxon>
        <taxon>Metazoa</taxon>
        <taxon>Chordata</taxon>
        <taxon>Craniata</taxon>
        <taxon>Vertebrata</taxon>
        <taxon>Euteleostomi</taxon>
        <taxon>Mammalia</taxon>
        <taxon>Eutheria</taxon>
        <taxon>Laurasiatheria</taxon>
        <taxon>Artiodactyla</taxon>
        <taxon>Whippomorpha</taxon>
        <taxon>Cetacea</taxon>
        <taxon>Odontoceti</taxon>
        <taxon>Monodontidae</taxon>
        <taxon>Delphinapterus</taxon>
    </lineage>
</organism>
<evidence type="ECO:0000256" key="3">
    <source>
        <dbReference type="ARBA" id="ARBA00022525"/>
    </source>
</evidence>
<comment type="subcellular location">
    <subcellularLocation>
        <location evidence="1">Secreted</location>
    </subcellularLocation>
</comment>
<feature type="signal peptide" evidence="15">
    <location>
        <begin position="1"/>
        <end position="26"/>
    </location>
</feature>
<evidence type="ECO:0000256" key="10">
    <source>
        <dbReference type="ARBA" id="ARBA00022859"/>
    </source>
</evidence>
<feature type="chain" id="PRO_5015852178" evidence="15">
    <location>
        <begin position="27"/>
        <end position="378"/>
    </location>
</feature>
<sequence length="378" mass="41447">MELSGVAVALGPTGQLLLLLCFRTLAAQTADTCPGEMDLNFQSLRAEVKLVGLEGSDKLSILRGCPGLPGPTGPKGEAGASGQKGERGSPGVPGKAGPAGPKGDCEHADPRTSAWTCSCWGRGREDRPEGQLHRLRFHLPRIKRSLSTSYSPLTQVIGSHCLDNSRPRTCKELLTRGHFLSGWHTIYLPDCRPLTVLCDMDVDGGGWTVFQRRSDGSVDFYRDWAAYKQGFGSQLGEFWLGNDNIHALTAQGSSELRVDLMDFEGNHRFAKYQSFKMAAEAEKYKLVLGAFVGGSAGDSLTPHKDQFFSTKDQDNDQSSSNCAVQYQGAWWYNSCHSSNLNGRYLGGPHTSYANGVNWRSWRGYNYSYKATTMKVRLT</sequence>
<dbReference type="RefSeq" id="XP_022434000.1">
    <property type="nucleotide sequence ID" value="XM_022578292.1"/>
</dbReference>
<dbReference type="AlphaFoldDB" id="A0A2Y9NIW7"/>
<evidence type="ECO:0000256" key="7">
    <source>
        <dbReference type="ARBA" id="ARBA00022734"/>
    </source>
</evidence>
<dbReference type="CDD" id="cd00087">
    <property type="entry name" value="FReD"/>
    <property type="match status" value="1"/>
</dbReference>
<dbReference type="Gene3D" id="3.90.215.10">
    <property type="entry name" value="Gamma Fibrinogen, chain A, domain 1"/>
    <property type="match status" value="1"/>
</dbReference>
<keyword evidence="9" id="KW-0106">Calcium</keyword>
<evidence type="ECO:0000256" key="8">
    <source>
        <dbReference type="ARBA" id="ARBA00022737"/>
    </source>
</evidence>
<dbReference type="PROSITE" id="PS00514">
    <property type="entry name" value="FIBRINOGEN_C_1"/>
    <property type="match status" value="1"/>
</dbReference>
<dbReference type="InterPro" id="IPR050373">
    <property type="entry name" value="Fibrinogen_C-term_domain"/>
</dbReference>
<accession>A0A2Y9NIW7</accession>
<dbReference type="GO" id="GO:0005581">
    <property type="term" value="C:collagen trimer"/>
    <property type="evidence" value="ECO:0007669"/>
    <property type="project" value="UniProtKB-KW"/>
</dbReference>
<dbReference type="Proteomes" id="UP000248483">
    <property type="component" value="Unplaced"/>
</dbReference>
<evidence type="ECO:0000256" key="6">
    <source>
        <dbReference type="ARBA" id="ARBA00022729"/>
    </source>
</evidence>
<keyword evidence="12" id="KW-1015">Disulfide bond</keyword>
<dbReference type="InterPro" id="IPR014716">
    <property type="entry name" value="Fibrinogen_a/b/g_C_1"/>
</dbReference>
<feature type="region of interest" description="Disordered" evidence="14">
    <location>
        <begin position="64"/>
        <end position="112"/>
    </location>
</feature>
<dbReference type="GO" id="GO:0005102">
    <property type="term" value="F:signaling receptor binding"/>
    <property type="evidence" value="ECO:0007669"/>
    <property type="project" value="TreeGrafter"/>
</dbReference>
<dbReference type="GO" id="GO:0003823">
    <property type="term" value="F:antigen binding"/>
    <property type="evidence" value="ECO:0007669"/>
    <property type="project" value="TreeGrafter"/>
</dbReference>
<dbReference type="GO" id="GO:0001867">
    <property type="term" value="P:complement activation, lectin pathway"/>
    <property type="evidence" value="ECO:0007669"/>
    <property type="project" value="TreeGrafter"/>
</dbReference>